<feature type="transmembrane region" description="Helical" evidence="2">
    <location>
        <begin position="45"/>
        <end position="63"/>
    </location>
</feature>
<keyword evidence="2" id="KW-1133">Transmembrane helix</keyword>
<dbReference type="GeneID" id="100208207"/>
<evidence type="ECO:0000313" key="3">
    <source>
        <dbReference type="Proteomes" id="UP001652625"/>
    </source>
</evidence>
<feature type="transmembrane region" description="Helical" evidence="2">
    <location>
        <begin position="21"/>
        <end position="39"/>
    </location>
</feature>
<reference evidence="4 5" key="1">
    <citation type="submission" date="2025-05" db="UniProtKB">
        <authorList>
            <consortium name="RefSeq"/>
        </authorList>
    </citation>
    <scope>IDENTIFICATION</scope>
</reference>
<proteinExistence type="predicted"/>
<keyword evidence="2" id="KW-0472">Membrane</keyword>
<protein>
    <submittedName>
        <fullName evidence="4 5">Uncharacterized protein LOC100208207 isoform X3</fullName>
    </submittedName>
</protein>
<feature type="region of interest" description="Disordered" evidence="1">
    <location>
        <begin position="561"/>
        <end position="581"/>
    </location>
</feature>
<feature type="transmembrane region" description="Helical" evidence="2">
    <location>
        <begin position="454"/>
        <end position="474"/>
    </location>
</feature>
<accession>A0ABM4CC36</accession>
<dbReference type="Proteomes" id="UP001652625">
    <property type="component" value="Chromosome 08"/>
</dbReference>
<evidence type="ECO:0000313" key="5">
    <source>
        <dbReference type="RefSeq" id="XP_065659244.1"/>
    </source>
</evidence>
<dbReference type="PANTHER" id="PTHR22168">
    <property type="entry name" value="TMEM26 PROTEIN"/>
    <property type="match status" value="1"/>
</dbReference>
<feature type="region of interest" description="Disordered" evidence="1">
    <location>
        <begin position="348"/>
        <end position="368"/>
    </location>
</feature>
<keyword evidence="2" id="KW-0812">Transmembrane</keyword>
<organism evidence="3 4">
    <name type="scientific">Hydra vulgaris</name>
    <name type="common">Hydra</name>
    <name type="synonym">Hydra attenuata</name>
    <dbReference type="NCBI Taxonomy" id="6087"/>
    <lineage>
        <taxon>Eukaryota</taxon>
        <taxon>Metazoa</taxon>
        <taxon>Cnidaria</taxon>
        <taxon>Hydrozoa</taxon>
        <taxon>Hydroidolina</taxon>
        <taxon>Anthoathecata</taxon>
        <taxon>Aplanulata</taxon>
        <taxon>Hydridae</taxon>
        <taxon>Hydra</taxon>
    </lineage>
</organism>
<dbReference type="Pfam" id="PF09772">
    <property type="entry name" value="Tmem26"/>
    <property type="match status" value="2"/>
</dbReference>
<evidence type="ECO:0000313" key="4">
    <source>
        <dbReference type="RefSeq" id="XP_065659243.1"/>
    </source>
</evidence>
<gene>
    <name evidence="4 5" type="primary">LOC100208207</name>
</gene>
<dbReference type="InterPro" id="IPR019169">
    <property type="entry name" value="Transmembrane_26"/>
</dbReference>
<name>A0ABM4CC36_HYDVU</name>
<evidence type="ECO:0000256" key="1">
    <source>
        <dbReference type="SAM" id="MobiDB-lite"/>
    </source>
</evidence>
<dbReference type="RefSeq" id="XP_065659243.1">
    <property type="nucleotide sequence ID" value="XM_065803171.1"/>
</dbReference>
<dbReference type="RefSeq" id="XP_065659244.1">
    <property type="nucleotide sequence ID" value="XM_065803172.1"/>
</dbReference>
<evidence type="ECO:0000256" key="2">
    <source>
        <dbReference type="SAM" id="Phobius"/>
    </source>
</evidence>
<keyword evidence="3" id="KW-1185">Reference proteome</keyword>
<feature type="transmembrane region" description="Helical" evidence="2">
    <location>
        <begin position="75"/>
        <end position="94"/>
    </location>
</feature>
<sequence length="581" mass="66437">MVNNTNKIKKKSFPKLLFRALFPRLLFLGHGLLCIWIVTKQEKDTRFWFLLICLFLLVFEGLYNAIVRHGKEFHWFCPSAFLYCVVLIVTISFLRERQIQCLINNKCIYDLSGEDVITKAFSKWLFPKRVTIIEQTGLLVLIIGRWLLPSGSISKDQFSQILLIYIGTAADIVEFNEIYNNDVIQDVIKVGGADNLLHGVMAVWALAILQFSFTVTLPEDGLKHVEKEETFQVEKMSYFNKIKSNHVTPISYMHYKSRLREEFSDSEKLVLENKELVKELNGLHPKRSNASTISASNNDNNLQNGAKINSVINKTNNSNEKFLSHFGSAQIRSEDVAYFNSRGKTSVTLPTGLRNPQNVGSPPVTNRSHTSMSYVPISPNINSISIKNDSNINLKNRESGAQLRFWPKRFKSSKQDNNLEYNLKNVRKDSDQEDDSLGIGKDDIQNCFVKYIDFIGIMMAILMQDGPFFIFRFVLIVRYQVVTEMIILLTVKNALVIIVQVYRMLNMHCSEPKQEDLEVDDATNRIRNAIEQNKRFSSRLSLKRQRAGLALTALARMQILSKDNPPPKIGDDSNESVKNTS</sequence>